<feature type="domain" description="Cyclin N-terminal" evidence="1">
    <location>
        <begin position="27"/>
        <end position="100"/>
    </location>
</feature>
<sequence>MSTLDHQIIDIDAVSQDRLLSPTMVKDVFQSLRSCELKKRPQIDYMEKLQKHINPKNRAYCIDFIIYVVAYQLGFHQGTMCMAVNYLDRYLSENEGDLSHPEIVSTKILLT</sequence>
<evidence type="ECO:0000313" key="2">
    <source>
        <dbReference type="EMBL" id="KAG8372934.1"/>
    </source>
</evidence>
<evidence type="ECO:0000259" key="1">
    <source>
        <dbReference type="Pfam" id="PF00134"/>
    </source>
</evidence>
<keyword evidence="3" id="KW-1185">Reference proteome</keyword>
<dbReference type="SUPFAM" id="SSF47954">
    <property type="entry name" value="Cyclin-like"/>
    <property type="match status" value="1"/>
</dbReference>
<dbReference type="EMBL" id="WHWC01000012">
    <property type="protein sequence ID" value="KAG8372934.1"/>
    <property type="molecule type" value="Genomic_DNA"/>
</dbReference>
<dbReference type="Proteomes" id="UP000826271">
    <property type="component" value="Unassembled WGS sequence"/>
</dbReference>
<proteinExistence type="predicted"/>
<reference evidence="2" key="1">
    <citation type="submission" date="2019-10" db="EMBL/GenBank/DDBJ databases">
        <authorList>
            <person name="Zhang R."/>
            <person name="Pan Y."/>
            <person name="Wang J."/>
            <person name="Ma R."/>
            <person name="Yu S."/>
        </authorList>
    </citation>
    <scope>NUCLEOTIDE SEQUENCE</scope>
    <source>
        <strain evidence="2">LA-IB0</strain>
        <tissue evidence="2">Leaf</tissue>
    </source>
</reference>
<accession>A0AAV6WYL6</accession>
<gene>
    <name evidence="2" type="ORF">BUALT_Bualt12G0118700</name>
</gene>
<organism evidence="2 3">
    <name type="scientific">Buddleja alternifolia</name>
    <dbReference type="NCBI Taxonomy" id="168488"/>
    <lineage>
        <taxon>Eukaryota</taxon>
        <taxon>Viridiplantae</taxon>
        <taxon>Streptophyta</taxon>
        <taxon>Embryophyta</taxon>
        <taxon>Tracheophyta</taxon>
        <taxon>Spermatophyta</taxon>
        <taxon>Magnoliopsida</taxon>
        <taxon>eudicotyledons</taxon>
        <taxon>Gunneridae</taxon>
        <taxon>Pentapetalae</taxon>
        <taxon>asterids</taxon>
        <taxon>lamiids</taxon>
        <taxon>Lamiales</taxon>
        <taxon>Scrophulariaceae</taxon>
        <taxon>Buddlejeae</taxon>
        <taxon>Buddleja</taxon>
    </lineage>
</organism>
<dbReference type="Pfam" id="PF00134">
    <property type="entry name" value="Cyclin_N"/>
    <property type="match status" value="1"/>
</dbReference>
<evidence type="ECO:0000313" key="3">
    <source>
        <dbReference type="Proteomes" id="UP000826271"/>
    </source>
</evidence>
<dbReference type="Gene3D" id="1.10.472.10">
    <property type="entry name" value="Cyclin-like"/>
    <property type="match status" value="2"/>
</dbReference>
<dbReference type="InterPro" id="IPR036915">
    <property type="entry name" value="Cyclin-like_sf"/>
</dbReference>
<comment type="caution">
    <text evidence="2">The sequence shown here is derived from an EMBL/GenBank/DDBJ whole genome shotgun (WGS) entry which is preliminary data.</text>
</comment>
<protein>
    <recommendedName>
        <fullName evidence="1">Cyclin N-terminal domain-containing protein</fullName>
    </recommendedName>
</protein>
<dbReference type="AlphaFoldDB" id="A0AAV6WYL6"/>
<name>A0AAV6WYL6_9LAMI</name>
<dbReference type="InterPro" id="IPR006671">
    <property type="entry name" value="Cyclin_N"/>
</dbReference>